<organism evidence="3 4">
    <name type="scientific">Kutzneria kofuensis</name>
    <dbReference type="NCBI Taxonomy" id="103725"/>
    <lineage>
        <taxon>Bacteria</taxon>
        <taxon>Bacillati</taxon>
        <taxon>Actinomycetota</taxon>
        <taxon>Actinomycetes</taxon>
        <taxon>Pseudonocardiales</taxon>
        <taxon>Pseudonocardiaceae</taxon>
        <taxon>Kutzneria</taxon>
    </lineage>
</organism>
<gene>
    <name evidence="3" type="ORF">BJ998_000766</name>
</gene>
<evidence type="ECO:0000313" key="3">
    <source>
        <dbReference type="EMBL" id="MBB5889570.1"/>
    </source>
</evidence>
<sequence>MSLGRTSTVPLGTLVRRPELGLVVLTGSDQLDRPIRWAHVSELRDPVPYLLGGELLLTAGVNFPEDVDGYVRGLVAAGVQALGFGITPVYDDVPADLVDACARHGLPLLALPPSTPFLAVSQAVGVALAEAEHAELRWLSEAQAALTRAALRPNPLRAVVSALAELADWWCVLLGTDGVLARVGVESVDTEILALAARLRAGSGPRSASTELGSWHVVGYPVEPDQVLVVGAERPFSATDRAVIAVALALLALAERADGRSVTKMLVGDDPYDGYRVVRGRRKSRGDRDLDLGTGLVDVDGGRLRAVVTTSPDVVAAQEAGWLLAVSSPVGVADLPSADREAGRMLDRAVAIGRPVTGADGVSALVDPGAAARFAAELLAPLATRPELVDTVRTWLACNGNWDRTATELGVHRNSVRHRIGVVARELDIDLSDVQRRMELWFALRWSD</sequence>
<dbReference type="Gene3D" id="1.10.10.2840">
    <property type="entry name" value="PucR C-terminal helix-turn-helix domain"/>
    <property type="match status" value="1"/>
</dbReference>
<dbReference type="InterPro" id="IPR025736">
    <property type="entry name" value="PucR_C-HTH_dom"/>
</dbReference>
<dbReference type="PANTHER" id="PTHR33744">
    <property type="entry name" value="CARBOHYDRATE DIACID REGULATOR"/>
    <property type="match status" value="1"/>
</dbReference>
<accession>A0A7W9KBU0</accession>
<dbReference type="AlphaFoldDB" id="A0A7W9KBU0"/>
<dbReference type="InterPro" id="IPR051448">
    <property type="entry name" value="CdaR-like_regulators"/>
</dbReference>
<dbReference type="Pfam" id="PF13556">
    <property type="entry name" value="HTH_30"/>
    <property type="match status" value="1"/>
</dbReference>
<reference evidence="3 4" key="1">
    <citation type="submission" date="2020-08" db="EMBL/GenBank/DDBJ databases">
        <title>Sequencing the genomes of 1000 actinobacteria strains.</title>
        <authorList>
            <person name="Klenk H.-P."/>
        </authorList>
    </citation>
    <scope>NUCLEOTIDE SEQUENCE [LARGE SCALE GENOMIC DNA]</scope>
    <source>
        <strain evidence="3 4">DSM 43851</strain>
    </source>
</reference>
<protein>
    <recommendedName>
        <fullName evidence="5">PucR family transcriptional regulator</fullName>
    </recommendedName>
</protein>
<comment type="caution">
    <text evidence="3">The sequence shown here is derived from an EMBL/GenBank/DDBJ whole genome shotgun (WGS) entry which is preliminary data.</text>
</comment>
<evidence type="ECO:0000313" key="4">
    <source>
        <dbReference type="Proteomes" id="UP000585638"/>
    </source>
</evidence>
<evidence type="ECO:0000259" key="1">
    <source>
        <dbReference type="Pfam" id="PF07905"/>
    </source>
</evidence>
<name>A0A7W9KBU0_9PSEU</name>
<proteinExistence type="predicted"/>
<feature type="domain" description="Purine catabolism PurC-like" evidence="1">
    <location>
        <begin position="14"/>
        <end position="125"/>
    </location>
</feature>
<dbReference type="InterPro" id="IPR012914">
    <property type="entry name" value="PucR_dom"/>
</dbReference>
<dbReference type="Pfam" id="PF07905">
    <property type="entry name" value="PucR"/>
    <property type="match status" value="1"/>
</dbReference>
<keyword evidence="4" id="KW-1185">Reference proteome</keyword>
<dbReference type="PANTHER" id="PTHR33744:SF1">
    <property type="entry name" value="DNA-BINDING TRANSCRIPTIONAL ACTIVATOR ADER"/>
    <property type="match status" value="1"/>
</dbReference>
<dbReference type="InterPro" id="IPR042070">
    <property type="entry name" value="PucR_C-HTH_sf"/>
</dbReference>
<dbReference type="RefSeq" id="WP_184858508.1">
    <property type="nucleotide sequence ID" value="NZ_BAAAWY010000002.1"/>
</dbReference>
<dbReference type="EMBL" id="JACHIR010000001">
    <property type="protein sequence ID" value="MBB5889570.1"/>
    <property type="molecule type" value="Genomic_DNA"/>
</dbReference>
<evidence type="ECO:0008006" key="5">
    <source>
        <dbReference type="Google" id="ProtNLM"/>
    </source>
</evidence>
<dbReference type="Proteomes" id="UP000585638">
    <property type="component" value="Unassembled WGS sequence"/>
</dbReference>
<evidence type="ECO:0000259" key="2">
    <source>
        <dbReference type="Pfam" id="PF13556"/>
    </source>
</evidence>
<feature type="domain" description="PucR C-terminal helix-turn-helix" evidence="2">
    <location>
        <begin position="388"/>
        <end position="445"/>
    </location>
</feature>